<proteinExistence type="predicted"/>
<sequence>MPADEQKKIKAGILKDLLQRDEKELETFKDNAENFRTDEGDAAMMIRRKLSTYKRKVDVKNYILKELSNI</sequence>
<gene>
    <name evidence="1" type="ORF">A3SI_13667</name>
</gene>
<dbReference type="AlphaFoldDB" id="I5C0U0"/>
<dbReference type="STRING" id="1189621.A3SI_13667"/>
<reference evidence="1 2" key="1">
    <citation type="submission" date="2012-05" db="EMBL/GenBank/DDBJ databases">
        <title>Genome sequence of Nitritalea halalkaliphila LW7.</title>
        <authorList>
            <person name="Jangir P.K."/>
            <person name="Singh A."/>
            <person name="Shivaji S."/>
            <person name="Sharma R."/>
        </authorList>
    </citation>
    <scope>NUCLEOTIDE SEQUENCE [LARGE SCALE GENOMIC DNA]</scope>
    <source>
        <strain evidence="1 2">LW7</strain>
    </source>
</reference>
<keyword evidence="2" id="KW-1185">Reference proteome</keyword>
<protein>
    <submittedName>
        <fullName evidence="1">Uncharacterized protein</fullName>
    </submittedName>
</protein>
<organism evidence="1 2">
    <name type="scientific">Nitritalea halalkaliphila LW7</name>
    <dbReference type="NCBI Taxonomy" id="1189621"/>
    <lineage>
        <taxon>Bacteria</taxon>
        <taxon>Pseudomonadati</taxon>
        <taxon>Bacteroidota</taxon>
        <taxon>Cytophagia</taxon>
        <taxon>Cytophagales</taxon>
        <taxon>Cyclobacteriaceae</taxon>
        <taxon>Nitritalea</taxon>
    </lineage>
</organism>
<dbReference type="PATRIC" id="fig|1189621.3.peg.2843"/>
<name>I5C0U0_9BACT</name>
<dbReference type="Proteomes" id="UP000005551">
    <property type="component" value="Unassembled WGS sequence"/>
</dbReference>
<comment type="caution">
    <text evidence="1">The sequence shown here is derived from an EMBL/GenBank/DDBJ whole genome shotgun (WGS) entry which is preliminary data.</text>
</comment>
<dbReference type="RefSeq" id="WP_009055917.1">
    <property type="nucleotide sequence ID" value="NZ_AJYA01000030.1"/>
</dbReference>
<accession>I5C0U0</accession>
<evidence type="ECO:0000313" key="1">
    <source>
        <dbReference type="EMBL" id="EIM75442.1"/>
    </source>
</evidence>
<evidence type="ECO:0000313" key="2">
    <source>
        <dbReference type="Proteomes" id="UP000005551"/>
    </source>
</evidence>
<dbReference type="EMBL" id="AJYA01000030">
    <property type="protein sequence ID" value="EIM75442.1"/>
    <property type="molecule type" value="Genomic_DNA"/>
</dbReference>